<dbReference type="PROSITE" id="PS00472">
    <property type="entry name" value="SMALL_CYTOKINES_CC"/>
    <property type="match status" value="1"/>
</dbReference>
<evidence type="ECO:0000256" key="3">
    <source>
        <dbReference type="ARBA" id="ARBA00022514"/>
    </source>
</evidence>
<dbReference type="GO" id="GO:0006955">
    <property type="term" value="P:immune response"/>
    <property type="evidence" value="ECO:0007669"/>
    <property type="project" value="InterPro"/>
</dbReference>
<dbReference type="InterPro" id="IPR039809">
    <property type="entry name" value="Chemokine_b/g/d"/>
</dbReference>
<dbReference type="AlphaFoldDB" id="A0A2J8LJL5"/>
<comment type="similarity">
    <text evidence="2 7">Belongs to the intercrine beta (chemokine CC) family.</text>
</comment>
<feature type="signal peptide" evidence="7">
    <location>
        <begin position="1"/>
        <end position="23"/>
    </location>
</feature>
<evidence type="ECO:0000256" key="7">
    <source>
        <dbReference type="RuleBase" id="RU361150"/>
    </source>
</evidence>
<proteinExistence type="inferred from homology"/>
<dbReference type="CDD" id="cd00272">
    <property type="entry name" value="Chemokine_CC"/>
    <property type="match status" value="1"/>
</dbReference>
<organism evidence="9 10">
    <name type="scientific">Pan troglodytes</name>
    <name type="common">Chimpanzee</name>
    <dbReference type="NCBI Taxonomy" id="9598"/>
    <lineage>
        <taxon>Eukaryota</taxon>
        <taxon>Metazoa</taxon>
        <taxon>Chordata</taxon>
        <taxon>Craniata</taxon>
        <taxon>Vertebrata</taxon>
        <taxon>Euteleostomi</taxon>
        <taxon>Mammalia</taxon>
        <taxon>Eutheria</taxon>
        <taxon>Euarchontoglires</taxon>
        <taxon>Primates</taxon>
        <taxon>Haplorrhini</taxon>
        <taxon>Catarrhini</taxon>
        <taxon>Hominidae</taxon>
        <taxon>Pan</taxon>
    </lineage>
</organism>
<evidence type="ECO:0000313" key="9">
    <source>
        <dbReference type="EMBL" id="PNI47450.1"/>
    </source>
</evidence>
<comment type="subcellular location">
    <subcellularLocation>
        <location evidence="1 7">Secreted</location>
    </subcellularLocation>
</comment>
<dbReference type="PANTHER" id="PTHR12015">
    <property type="entry name" value="SMALL INDUCIBLE CYTOKINE A"/>
    <property type="match status" value="1"/>
</dbReference>
<feature type="chain" id="PRO_5014207603" description="C-C motif chemokine" evidence="7">
    <location>
        <begin position="24"/>
        <end position="115"/>
    </location>
</feature>
<evidence type="ECO:0000256" key="6">
    <source>
        <dbReference type="ARBA" id="ARBA00023157"/>
    </source>
</evidence>
<dbReference type="Gene3D" id="2.40.50.40">
    <property type="match status" value="1"/>
</dbReference>
<accession>A0A2J8LJL5</accession>
<sequence>MRKAYSPLQVLWGCLLLPSLLHALSLQEQPTVWPLTRGPSSASDALSSGGPYHPSECCFTYTTYKIPRQRIMDYYETNSQCSKPGIVFITKRGHSICTNPSDKWVQDYIKDMEEN</sequence>
<keyword evidence="3 7" id="KW-0202">Cytokine</keyword>
<evidence type="ECO:0000259" key="8">
    <source>
        <dbReference type="SMART" id="SM00199"/>
    </source>
</evidence>
<dbReference type="InterPro" id="IPR000827">
    <property type="entry name" value="Chemokine_CC_CS"/>
</dbReference>
<evidence type="ECO:0000256" key="5">
    <source>
        <dbReference type="ARBA" id="ARBA00022729"/>
    </source>
</evidence>
<dbReference type="PANTHER" id="PTHR12015:SF110">
    <property type="entry name" value="C-C MOTIF CHEMOKINE 14"/>
    <property type="match status" value="1"/>
</dbReference>
<keyword evidence="5 7" id="KW-0732">Signal</keyword>
<feature type="domain" description="Chemokine interleukin-8-like" evidence="8">
    <location>
        <begin position="54"/>
        <end position="112"/>
    </location>
</feature>
<reference evidence="9 10" key="1">
    <citation type="submission" date="2017-12" db="EMBL/GenBank/DDBJ databases">
        <title>High-resolution comparative analysis of great ape genomes.</title>
        <authorList>
            <person name="Pollen A."/>
            <person name="Hastie A."/>
            <person name="Hormozdiari F."/>
            <person name="Dougherty M."/>
            <person name="Liu R."/>
            <person name="Chaisson M."/>
            <person name="Hoppe E."/>
            <person name="Hill C."/>
            <person name="Pang A."/>
            <person name="Hillier L."/>
            <person name="Baker C."/>
            <person name="Armstrong J."/>
            <person name="Shendure J."/>
            <person name="Paten B."/>
            <person name="Wilson R."/>
            <person name="Chao H."/>
            <person name="Schneider V."/>
            <person name="Ventura M."/>
            <person name="Kronenberg Z."/>
            <person name="Murali S."/>
            <person name="Gordon D."/>
            <person name="Cantsilieris S."/>
            <person name="Munson K."/>
            <person name="Nelson B."/>
            <person name="Raja A."/>
            <person name="Underwood J."/>
            <person name="Diekhans M."/>
            <person name="Fiddes I."/>
            <person name="Haussler D."/>
            <person name="Eichler E."/>
        </authorList>
    </citation>
    <scope>NUCLEOTIDE SEQUENCE [LARGE SCALE GENOMIC DNA]</scope>
    <source>
        <strain evidence="9">Yerkes chimp pedigree #C0471</strain>
    </source>
</reference>
<keyword evidence="6" id="KW-1015">Disulfide bond</keyword>
<name>A0A2J8LJL5_PANTR</name>
<dbReference type="InterPro" id="IPR036048">
    <property type="entry name" value="Interleukin_8-like_sf"/>
</dbReference>
<evidence type="ECO:0000256" key="2">
    <source>
        <dbReference type="ARBA" id="ARBA00010868"/>
    </source>
</evidence>
<dbReference type="EMBL" id="NBAG03000289">
    <property type="protein sequence ID" value="PNI47450.1"/>
    <property type="molecule type" value="Genomic_DNA"/>
</dbReference>
<dbReference type="InterPro" id="IPR001811">
    <property type="entry name" value="Chemokine_IL8-like_dom"/>
</dbReference>
<dbReference type="SMART" id="SM00199">
    <property type="entry name" value="SCY"/>
    <property type="match status" value="1"/>
</dbReference>
<comment type="caution">
    <text evidence="9">The sequence shown here is derived from an EMBL/GenBank/DDBJ whole genome shotgun (WGS) entry which is preliminary data.</text>
</comment>
<dbReference type="Proteomes" id="UP000236370">
    <property type="component" value="Unassembled WGS sequence"/>
</dbReference>
<keyword evidence="4 7" id="KW-0964">Secreted</keyword>
<dbReference type="GO" id="GO:0008009">
    <property type="term" value="F:chemokine activity"/>
    <property type="evidence" value="ECO:0007669"/>
    <property type="project" value="InterPro"/>
</dbReference>
<protein>
    <recommendedName>
        <fullName evidence="7">C-C motif chemokine</fullName>
    </recommendedName>
</protein>
<gene>
    <name evidence="9" type="ORF">CK820_G0028752</name>
</gene>
<dbReference type="Pfam" id="PF00048">
    <property type="entry name" value="IL8"/>
    <property type="match status" value="1"/>
</dbReference>
<keyword evidence="7" id="KW-0145">Chemotaxis</keyword>
<dbReference type="SUPFAM" id="SSF54117">
    <property type="entry name" value="Interleukin 8-like chemokines"/>
    <property type="match status" value="1"/>
</dbReference>
<dbReference type="FunFam" id="2.40.50.40:FF:000002">
    <property type="entry name" value="C-C motif chemokine"/>
    <property type="match status" value="1"/>
</dbReference>
<dbReference type="GO" id="GO:0005615">
    <property type="term" value="C:extracellular space"/>
    <property type="evidence" value="ECO:0007669"/>
    <property type="project" value="UniProtKB-KW"/>
</dbReference>
<evidence type="ECO:0000313" key="10">
    <source>
        <dbReference type="Proteomes" id="UP000236370"/>
    </source>
</evidence>
<evidence type="ECO:0000256" key="1">
    <source>
        <dbReference type="ARBA" id="ARBA00004613"/>
    </source>
</evidence>
<evidence type="ECO:0000256" key="4">
    <source>
        <dbReference type="ARBA" id="ARBA00022525"/>
    </source>
</evidence>